<gene>
    <name evidence="9" type="ORF">FH603_4461</name>
</gene>
<dbReference type="InterPro" id="IPR003594">
    <property type="entry name" value="HATPase_dom"/>
</dbReference>
<dbReference type="SMART" id="SM00388">
    <property type="entry name" value="HisKA"/>
    <property type="match status" value="1"/>
</dbReference>
<dbReference type="EMBL" id="VFIA01000033">
    <property type="protein sequence ID" value="MBC3793934.1"/>
    <property type="molecule type" value="Genomic_DNA"/>
</dbReference>
<reference evidence="9 10" key="1">
    <citation type="submission" date="2019-06" db="EMBL/GenBank/DDBJ databases">
        <title>Spirosoma utsteinense sp. nov. isolated from Antarctic ice-free soils.</title>
        <authorList>
            <person name="Tahon G."/>
        </authorList>
    </citation>
    <scope>NUCLEOTIDE SEQUENCE [LARGE SCALE GENOMIC DNA]</scope>
    <source>
        <strain evidence="9 10">LMG 31447</strain>
    </source>
</reference>
<dbReference type="InterPro" id="IPR004358">
    <property type="entry name" value="Sig_transdc_His_kin-like_C"/>
</dbReference>
<keyword evidence="7" id="KW-1133">Transmembrane helix</keyword>
<dbReference type="CDD" id="cd00082">
    <property type="entry name" value="HisKA"/>
    <property type="match status" value="1"/>
</dbReference>
<dbReference type="Gene3D" id="1.10.287.130">
    <property type="match status" value="1"/>
</dbReference>
<evidence type="ECO:0000313" key="10">
    <source>
        <dbReference type="Proteomes" id="UP000700732"/>
    </source>
</evidence>
<evidence type="ECO:0000256" key="2">
    <source>
        <dbReference type="ARBA" id="ARBA00012438"/>
    </source>
</evidence>
<feature type="domain" description="Histidine kinase" evidence="8">
    <location>
        <begin position="249"/>
        <end position="474"/>
    </location>
</feature>
<evidence type="ECO:0000256" key="6">
    <source>
        <dbReference type="SAM" id="Coils"/>
    </source>
</evidence>
<dbReference type="CDD" id="cd19410">
    <property type="entry name" value="HK9-like_sensor"/>
    <property type="match status" value="1"/>
</dbReference>
<dbReference type="PROSITE" id="PS50109">
    <property type="entry name" value="HIS_KIN"/>
    <property type="match status" value="1"/>
</dbReference>
<dbReference type="RefSeq" id="WP_186739847.1">
    <property type="nucleotide sequence ID" value="NZ_VFIA01000033.1"/>
</dbReference>
<dbReference type="InterPro" id="IPR005467">
    <property type="entry name" value="His_kinase_dom"/>
</dbReference>
<keyword evidence="7" id="KW-0472">Membrane</keyword>
<dbReference type="InterPro" id="IPR036890">
    <property type="entry name" value="HATPase_C_sf"/>
</dbReference>
<dbReference type="Pfam" id="PF02518">
    <property type="entry name" value="HATPase_c"/>
    <property type="match status" value="1"/>
</dbReference>
<dbReference type="Pfam" id="PF00512">
    <property type="entry name" value="HisKA"/>
    <property type="match status" value="1"/>
</dbReference>
<evidence type="ECO:0000256" key="4">
    <source>
        <dbReference type="ARBA" id="ARBA00022679"/>
    </source>
</evidence>
<evidence type="ECO:0000256" key="1">
    <source>
        <dbReference type="ARBA" id="ARBA00000085"/>
    </source>
</evidence>
<evidence type="ECO:0000259" key="8">
    <source>
        <dbReference type="PROSITE" id="PS50109"/>
    </source>
</evidence>
<dbReference type="GO" id="GO:0016301">
    <property type="term" value="F:kinase activity"/>
    <property type="evidence" value="ECO:0007669"/>
    <property type="project" value="UniProtKB-KW"/>
</dbReference>
<keyword evidence="5 9" id="KW-0418">Kinase</keyword>
<keyword evidence="3" id="KW-0597">Phosphoprotein</keyword>
<dbReference type="EC" id="2.7.13.3" evidence="2"/>
<dbReference type="PANTHER" id="PTHR42878">
    <property type="entry name" value="TWO-COMPONENT HISTIDINE KINASE"/>
    <property type="match status" value="1"/>
</dbReference>
<accession>A0ABR6WBI1</accession>
<feature type="transmembrane region" description="Helical" evidence="7">
    <location>
        <begin position="185"/>
        <end position="205"/>
    </location>
</feature>
<dbReference type="Gene3D" id="3.30.565.10">
    <property type="entry name" value="Histidine kinase-like ATPase, C-terminal domain"/>
    <property type="match status" value="1"/>
</dbReference>
<keyword evidence="4" id="KW-0808">Transferase</keyword>
<dbReference type="Pfam" id="PF05227">
    <property type="entry name" value="CHASE3"/>
    <property type="match status" value="1"/>
</dbReference>
<organism evidence="9 10">
    <name type="scientific">Spirosoma utsteinense</name>
    <dbReference type="NCBI Taxonomy" id="2585773"/>
    <lineage>
        <taxon>Bacteria</taxon>
        <taxon>Pseudomonadati</taxon>
        <taxon>Bacteroidota</taxon>
        <taxon>Cytophagia</taxon>
        <taxon>Cytophagales</taxon>
        <taxon>Cytophagaceae</taxon>
        <taxon>Spirosoma</taxon>
    </lineage>
</organism>
<dbReference type="InterPro" id="IPR036097">
    <property type="entry name" value="HisK_dim/P_sf"/>
</dbReference>
<keyword evidence="10" id="KW-1185">Reference proteome</keyword>
<name>A0ABR6WBI1_9BACT</name>
<keyword evidence="6" id="KW-0175">Coiled coil</keyword>
<comment type="catalytic activity">
    <reaction evidence="1">
        <text>ATP + protein L-histidine = ADP + protein N-phospho-L-histidine.</text>
        <dbReference type="EC" id="2.7.13.3"/>
    </reaction>
</comment>
<dbReference type="PANTHER" id="PTHR42878:SF15">
    <property type="entry name" value="BACTERIOPHYTOCHROME"/>
    <property type="match status" value="1"/>
</dbReference>
<feature type="transmembrane region" description="Helical" evidence="7">
    <location>
        <begin position="16"/>
        <end position="38"/>
    </location>
</feature>
<proteinExistence type="predicted"/>
<evidence type="ECO:0000256" key="5">
    <source>
        <dbReference type="ARBA" id="ARBA00022777"/>
    </source>
</evidence>
<dbReference type="SMART" id="SM00387">
    <property type="entry name" value="HATPase_c"/>
    <property type="match status" value="1"/>
</dbReference>
<dbReference type="InterPro" id="IPR050351">
    <property type="entry name" value="BphY/WalK/GraS-like"/>
</dbReference>
<dbReference type="PRINTS" id="PR00344">
    <property type="entry name" value="BCTRLSENSOR"/>
</dbReference>
<dbReference type="InterPro" id="IPR003661">
    <property type="entry name" value="HisK_dim/P_dom"/>
</dbReference>
<evidence type="ECO:0000256" key="7">
    <source>
        <dbReference type="SAM" id="Phobius"/>
    </source>
</evidence>
<protein>
    <recommendedName>
        <fullName evidence="2">histidine kinase</fullName>
        <ecNumber evidence="2">2.7.13.3</ecNumber>
    </recommendedName>
</protein>
<dbReference type="Proteomes" id="UP000700732">
    <property type="component" value="Unassembled WGS sequence"/>
</dbReference>
<dbReference type="SUPFAM" id="SSF55874">
    <property type="entry name" value="ATPase domain of HSP90 chaperone/DNA topoisomerase II/histidine kinase"/>
    <property type="match status" value="1"/>
</dbReference>
<comment type="caution">
    <text evidence="9">The sequence shown here is derived from an EMBL/GenBank/DDBJ whole genome shotgun (WGS) entry which is preliminary data.</text>
</comment>
<feature type="coiled-coil region" evidence="6">
    <location>
        <begin position="208"/>
        <end position="246"/>
    </location>
</feature>
<dbReference type="SUPFAM" id="SSF47384">
    <property type="entry name" value="Homodimeric domain of signal transducing histidine kinase"/>
    <property type="match status" value="1"/>
</dbReference>
<sequence>MNLANQFRTVTANRRIALSFSVALVLIVSGFSISFYSYNEYGQDTERVRHTYRVISALESTLSLVKDIETGARGFVITNDSVYLEPYLKALTLLPAQLKNVHELTTDNYLQEKRANLLEKLVMDKVDITRLRAKTKLADVRNGLTYSDEGKRRMDKLRGHVAMMVDTEKVLMETRNRQASRSFRNTLIIIFALSLMTFLALAMSYRQLEQELVRRQETENQLRSYEARLKEQIRQLEASNQELERFAFVASHDLQEPLRKIQSFATLVTERYGNLFNSDSQVFMSKIISSAERMSKLIKDLLNFSRMSSNREDFKPVRLDTIIQHILDDQELRIKGLGVQVEVGALPMIQAVPSQLEHLFANLISNALKFLRPGVQPLLRIQARPVDGHAYAELTGGRRYVEITVEDNGIGFDEKYLDYIFKVFQRLHGKSEFEGTGIGLAICKRVVVYHHGFITAHSQPNEGTTFVVVLPESQLLQDYDRSNSTETHTYSAG</sequence>
<dbReference type="InterPro" id="IPR007891">
    <property type="entry name" value="CHASE3"/>
</dbReference>
<evidence type="ECO:0000256" key="3">
    <source>
        <dbReference type="ARBA" id="ARBA00022553"/>
    </source>
</evidence>
<evidence type="ECO:0000313" key="9">
    <source>
        <dbReference type="EMBL" id="MBC3793934.1"/>
    </source>
</evidence>
<keyword evidence="7" id="KW-0812">Transmembrane</keyword>